<keyword evidence="5 13" id="KW-0375">Hydrogen ion transport</keyword>
<evidence type="ECO:0000313" key="16">
    <source>
        <dbReference type="EMBL" id="RDU73651.1"/>
    </source>
</evidence>
<evidence type="ECO:0000256" key="4">
    <source>
        <dbReference type="ARBA" id="ARBA00022692"/>
    </source>
</evidence>
<protein>
    <submittedName>
        <fullName evidence="16">Uncharacterized protein</fullName>
    </submittedName>
</protein>
<sequence length="141" mass="16461">MEITPNPQVMLVVFIVFLITMFLLNRLVFQPIIFYIDQRNAKISNDLALASQDDKELEEIQLQIHKILSEAKIEACNLKSKTIQEAKEHANKKIEQIQLENREKMEVFVAKLIEQKHQMKDEIKTNLTGMESLLLTKIRNV</sequence>
<comment type="caution">
    <text evidence="16">The sequence shown here is derived from an EMBL/GenBank/DDBJ whole genome shotgun (WGS) entry which is preliminary data.</text>
</comment>
<evidence type="ECO:0000256" key="10">
    <source>
        <dbReference type="ARBA" id="ARBA00025198"/>
    </source>
</evidence>
<accession>A0A3D8J9T2</accession>
<proteinExistence type="inferred from homology"/>
<dbReference type="InterPro" id="IPR050059">
    <property type="entry name" value="ATP_synthase_B_chain"/>
</dbReference>
<comment type="similarity">
    <text evidence="1 13">Belongs to the ATPase B chain family.</text>
</comment>
<dbReference type="OrthoDB" id="5334261at2"/>
<evidence type="ECO:0000256" key="2">
    <source>
        <dbReference type="ARBA" id="ARBA00022448"/>
    </source>
</evidence>
<evidence type="ECO:0000313" key="17">
    <source>
        <dbReference type="Proteomes" id="UP000256424"/>
    </source>
</evidence>
<evidence type="ECO:0000256" key="1">
    <source>
        <dbReference type="ARBA" id="ARBA00005513"/>
    </source>
</evidence>
<reference evidence="16 17" key="1">
    <citation type="submission" date="2018-04" db="EMBL/GenBank/DDBJ databases">
        <title>Novel Campyloabacter and Helicobacter Species and Strains.</title>
        <authorList>
            <person name="Mannion A.J."/>
            <person name="Shen Z."/>
            <person name="Fox J.G."/>
        </authorList>
    </citation>
    <scope>NUCLEOTIDE SEQUENCE [LARGE SCALE GENOMIC DNA]</scope>
    <source>
        <strain evidence="16 17">MIT 97-5075</strain>
    </source>
</reference>
<name>A0A3D8J9T2_9HELI</name>
<dbReference type="RefSeq" id="WP_104763698.1">
    <property type="nucleotide sequence ID" value="NZ_FZPM01000030.1"/>
</dbReference>
<evidence type="ECO:0000256" key="8">
    <source>
        <dbReference type="ARBA" id="ARBA00023136"/>
    </source>
</evidence>
<keyword evidence="7 13" id="KW-0406">Ion transport</keyword>
<evidence type="ECO:0000256" key="7">
    <source>
        <dbReference type="ARBA" id="ARBA00023065"/>
    </source>
</evidence>
<keyword evidence="2 13" id="KW-0813">Transport</keyword>
<gene>
    <name evidence="16" type="ORF">CQA66_00190</name>
</gene>
<evidence type="ECO:0000256" key="9">
    <source>
        <dbReference type="ARBA" id="ARBA00023310"/>
    </source>
</evidence>
<dbReference type="PANTHER" id="PTHR33445:SF1">
    <property type="entry name" value="ATP SYNTHASE SUBUNIT B"/>
    <property type="match status" value="1"/>
</dbReference>
<comment type="function">
    <text evidence="11">Component of the F(0) channel, it forms part of the peripheral stalk, linking F(1) to F(0). The b'-subunit is a diverged and duplicated form of b found in plants and photosynthetic bacteria.</text>
</comment>
<keyword evidence="4 13" id="KW-0812">Transmembrane</keyword>
<feature type="coiled-coil region" evidence="14">
    <location>
        <begin position="80"/>
        <end position="107"/>
    </location>
</feature>
<feature type="transmembrane region" description="Helical" evidence="15">
    <location>
        <begin position="12"/>
        <end position="36"/>
    </location>
</feature>
<dbReference type="GO" id="GO:0046961">
    <property type="term" value="F:proton-transporting ATPase activity, rotational mechanism"/>
    <property type="evidence" value="ECO:0007669"/>
    <property type="project" value="TreeGrafter"/>
</dbReference>
<dbReference type="Gene3D" id="6.10.250.1580">
    <property type="match status" value="1"/>
</dbReference>
<keyword evidence="6 15" id="KW-1133">Transmembrane helix</keyword>
<dbReference type="EMBL" id="NXLW01000001">
    <property type="protein sequence ID" value="RDU73651.1"/>
    <property type="molecule type" value="Genomic_DNA"/>
</dbReference>
<comment type="subcellular location">
    <subcellularLocation>
        <location evidence="12">Endomembrane system</location>
        <topology evidence="12">Single-pass membrane protein</topology>
    </subcellularLocation>
</comment>
<evidence type="ECO:0000256" key="13">
    <source>
        <dbReference type="RuleBase" id="RU003848"/>
    </source>
</evidence>
<dbReference type="GO" id="GO:0012505">
    <property type="term" value="C:endomembrane system"/>
    <property type="evidence" value="ECO:0007669"/>
    <property type="project" value="UniProtKB-SubCell"/>
</dbReference>
<dbReference type="Pfam" id="PF00430">
    <property type="entry name" value="ATP-synt_B"/>
    <property type="match status" value="1"/>
</dbReference>
<keyword evidence="17" id="KW-1185">Reference proteome</keyword>
<dbReference type="PANTHER" id="PTHR33445">
    <property type="entry name" value="ATP SYNTHASE SUBUNIT B', CHLOROPLASTIC"/>
    <property type="match status" value="1"/>
</dbReference>
<keyword evidence="8 15" id="KW-0472">Membrane</keyword>
<keyword evidence="3 13" id="KW-0138">CF(0)</keyword>
<evidence type="ECO:0000256" key="5">
    <source>
        <dbReference type="ARBA" id="ARBA00022781"/>
    </source>
</evidence>
<keyword evidence="14" id="KW-0175">Coiled coil</keyword>
<dbReference type="AlphaFoldDB" id="A0A3D8J9T2"/>
<evidence type="ECO:0000256" key="15">
    <source>
        <dbReference type="SAM" id="Phobius"/>
    </source>
</evidence>
<dbReference type="GO" id="GO:0045259">
    <property type="term" value="C:proton-transporting ATP synthase complex"/>
    <property type="evidence" value="ECO:0007669"/>
    <property type="project" value="UniProtKB-KW"/>
</dbReference>
<organism evidence="16 17">
    <name type="scientific">Helicobacter aurati</name>
    <dbReference type="NCBI Taxonomy" id="137778"/>
    <lineage>
        <taxon>Bacteria</taxon>
        <taxon>Pseudomonadati</taxon>
        <taxon>Campylobacterota</taxon>
        <taxon>Epsilonproteobacteria</taxon>
        <taxon>Campylobacterales</taxon>
        <taxon>Helicobacteraceae</taxon>
        <taxon>Helicobacter</taxon>
    </lineage>
</organism>
<evidence type="ECO:0000256" key="6">
    <source>
        <dbReference type="ARBA" id="ARBA00022989"/>
    </source>
</evidence>
<comment type="function">
    <text evidence="10">F(1)F(0) ATP synthase produces ATP from ADP in the presence of a proton or sodium gradient. F-type ATPases consist of two structural domains, F(1) containing the extramembraneous catalytic core and F(0) containing the membrane proton channel, linked together by a central stalk and a peripheral stalk. During catalysis, ATP synthesis in the catalytic domain of F(1) is coupled via a rotary mechanism of the central stalk subunits to proton translocation.</text>
</comment>
<evidence type="ECO:0000256" key="12">
    <source>
        <dbReference type="ARBA" id="ARBA00037847"/>
    </source>
</evidence>
<keyword evidence="9" id="KW-0066">ATP synthesis</keyword>
<evidence type="ECO:0000256" key="3">
    <source>
        <dbReference type="ARBA" id="ARBA00022547"/>
    </source>
</evidence>
<dbReference type="InterPro" id="IPR002146">
    <property type="entry name" value="ATP_synth_b/b'su_bac/chlpt"/>
</dbReference>
<evidence type="ECO:0000256" key="11">
    <source>
        <dbReference type="ARBA" id="ARBA00025614"/>
    </source>
</evidence>
<evidence type="ECO:0000256" key="14">
    <source>
        <dbReference type="SAM" id="Coils"/>
    </source>
</evidence>
<dbReference type="GO" id="GO:0015986">
    <property type="term" value="P:proton motive force-driven ATP synthesis"/>
    <property type="evidence" value="ECO:0007669"/>
    <property type="project" value="InterPro"/>
</dbReference>
<dbReference type="Proteomes" id="UP000256424">
    <property type="component" value="Unassembled WGS sequence"/>
</dbReference>
<dbReference type="CDD" id="cd06503">
    <property type="entry name" value="ATP-synt_Fo_b"/>
    <property type="match status" value="1"/>
</dbReference>